<evidence type="ECO:0000256" key="2">
    <source>
        <dbReference type="ARBA" id="ARBA00022692"/>
    </source>
</evidence>
<keyword evidence="12" id="KW-0325">Glycoprotein</keyword>
<dbReference type="Pfam" id="PF01600">
    <property type="entry name" value="CoV_S1"/>
    <property type="match status" value="1"/>
</dbReference>
<keyword evidence="9" id="KW-0843">Virulence</keyword>
<dbReference type="Pfam" id="PF19209">
    <property type="entry name" value="CoV_S1_C"/>
    <property type="match status" value="1"/>
</dbReference>
<dbReference type="PROSITE" id="PS51923">
    <property type="entry name" value="COV_S2_HR1"/>
    <property type="match status" value="1"/>
</dbReference>
<evidence type="ECO:0000256" key="12">
    <source>
        <dbReference type="ARBA" id="ARBA00023180"/>
    </source>
</evidence>
<evidence type="ECO:0000256" key="11">
    <source>
        <dbReference type="ARBA" id="ARBA00023136"/>
    </source>
</evidence>
<keyword evidence="1" id="KW-0945">Host-virus interaction</keyword>
<dbReference type="GO" id="GO:0016020">
    <property type="term" value="C:membrane"/>
    <property type="evidence" value="ECO:0007669"/>
    <property type="project" value="InterPro"/>
</dbReference>
<evidence type="ECO:0000256" key="13">
    <source>
        <dbReference type="ARBA" id="ARBA00023296"/>
    </source>
</evidence>
<dbReference type="GO" id="GO:0019064">
    <property type="term" value="P:fusion of virus membrane with host plasma membrane"/>
    <property type="evidence" value="ECO:0007669"/>
    <property type="project" value="InterPro"/>
</dbReference>
<evidence type="ECO:0000259" key="15">
    <source>
        <dbReference type="PROSITE" id="PS51923"/>
    </source>
</evidence>
<sequence>MLLLIFVGGYASPLTHQIIDALTFPGASSFLDVKASGGQAYEHNKNYRIQNNRLPDTYDLSATYYLTNDSTPIDVNITTLQPLGVNCKHTYNFNVETQAYNTSFDTARGSCDGWDKRIVPDALRYQIEFNTTQLQGKHANATLTTVNGVYYFTCKNTFYQLGKPVSYHDFTQINGPPPYHCYMFLFSDYLANGALDYTYTPITYMGVAPPFINEIVITRMGSFYINGIRVAITPQVVAVYMTLPLSKYLLLFTENVRTLVSISNTKLSRINYCDGDYESLLCDNSQFSLKDGFYVFKPTPKLDRLVTFVSLPSTGDRLVAYLDFVYNDSRLNPGFGGVEAYSLQLRHYKDYNMQGAIIDMPFCVQSSQLTLLLRTQCWKYQNYSDGGIHEGIIKVCDSQYPDAYSYGYSGDITNIDCPFDFEHFNNYLQFESLCISSSTTPSGCRMSVNKVYANQRVSVAVVYFSFVYGAKLTTLPYNTISDTLILESCTDYTIYGASGTGIIRETNITLPSGMQYYSTVGQIIAFKNTTTGVVYTITPCTYTQQVAVVGDTPVALLAAVPSTDFNFTHTTNLEQLSVMSDNITCDEPAISYSSIGICRNGAPYLVQPKNGTSPTIAPISTEEIAIPSNYTIAIQSEYLQLYTQQYSVDCYTYVCGGNTRCQQLLQQYTSACDTIQQALQLTARLESQELANMITISPEQLQLAIPENYDSYNLSFVLPKQDSATGRSALEDLLFTKVVTAGLGTVDADYAACTKGLDIADLPCAQWYNGIMVLPGVVNEGKMAEYTASLTGGMVMGGITAAASIPFSMAVQARINYVALQTGVMLDNQKMLADSFNKAMDTVASAFKSVNSALQQTSESITTIANALTKVQSVVNQQGMALTQLTNQLSYNFQAISSSISDIYQRLTQLEADVQVDRLITGRLAALNSFVSQCLVQNEQSRQSRALATQKINECVKSQSSRFGFCGNGTHLFSIVNSAPSGLMFLHTVLQPTSYKLVKAYSGICVDNIYALVLRDQNAAIIQNDNRYFVTPRSLYEPRQLSLTDLVRITNCGIVHLNTTYNNLTTLIPDYVDVNKTVDDILSNLPNNTLPPLNIEIYNHTLLNLSSEIETLKNNSFLISEKTEEIDLYIQKLNETLVNLEWLNRVETYVKWPWWVWLLIFLAIITFIIIVVTIFLCTGCCGGCFGCCGGCCGLFSKKRSYEFSKLPTEEEHDIPITYKKVR</sequence>
<dbReference type="Pfam" id="PF01601">
    <property type="entry name" value="CoV_S2"/>
    <property type="match status" value="1"/>
</dbReference>
<dbReference type="EMBL" id="PP845501">
    <property type="protein sequence ID" value="XDG24681.1"/>
    <property type="molecule type" value="Genomic_RNA"/>
</dbReference>
<dbReference type="InterPro" id="IPR043614">
    <property type="entry name" value="Spike_S2_CoV_C"/>
</dbReference>
<proteinExistence type="predicted"/>
<dbReference type="InterPro" id="IPR043607">
    <property type="entry name" value="CoV_S1_C"/>
</dbReference>
<dbReference type="GO" id="GO:0044173">
    <property type="term" value="C:host cell endoplasmic reticulum-Golgi intermediate compartment membrane"/>
    <property type="evidence" value="ECO:0007669"/>
    <property type="project" value="UniProtKB-SubCell"/>
</dbReference>
<dbReference type="SUPFAM" id="SSF111474">
    <property type="entry name" value="Coronavirus S2 glycoprotein"/>
    <property type="match status" value="2"/>
</dbReference>
<keyword evidence="7" id="KW-0261">Viral envelope protein</keyword>
<evidence type="ECO:0000256" key="4">
    <source>
        <dbReference type="ARBA" id="ARBA00022804"/>
    </source>
</evidence>
<keyword evidence="13" id="KW-1160">Virus entry into host cell</keyword>
<keyword evidence="11 14" id="KW-0472">Membrane</keyword>
<evidence type="ECO:0000256" key="3">
    <source>
        <dbReference type="ARBA" id="ARBA00022729"/>
    </source>
</evidence>
<reference evidence="17" key="1">
    <citation type="submission" date="2024-05" db="EMBL/GenBank/DDBJ databases">
        <title>Avian Migration-Mediated Cross-Species Transmission and Recombination Shaping the Diversity of Gammacoronaviruses and Deltacoronaviruses.</title>
        <authorList>
            <person name="Han Y."/>
            <person name="Xu P."/>
            <person name="Xu Y."/>
            <person name="Wang Y."/>
            <person name="Hu J."/>
            <person name="Ma M."/>
            <person name="Li Z."/>
            <person name="Bo S."/>
            <person name="Zhao C."/>
            <person name="Ji L."/>
            <person name="Yuan Y."/>
            <person name="Zhao W."/>
            <person name="Wang J."/>
            <person name="Jin Q."/>
            <person name="Wu Z."/>
            <person name="He G."/>
        </authorList>
    </citation>
    <scope>NUCLEOTIDE SEQUENCE</scope>
    <source>
        <strain evidence="17">AvAz-DeltaCoV/SH20-SH65</strain>
    </source>
</reference>
<evidence type="ECO:0000313" key="17">
    <source>
        <dbReference type="EMBL" id="XDG24681.1"/>
    </source>
</evidence>
<dbReference type="InterPro" id="IPR044873">
    <property type="entry name" value="Spike_S2_CoV_HR1"/>
</dbReference>
<dbReference type="Gene3D" id="1.20.5.300">
    <property type="match status" value="2"/>
</dbReference>
<evidence type="ECO:0000256" key="1">
    <source>
        <dbReference type="ARBA" id="ARBA00022581"/>
    </source>
</evidence>
<organism evidence="17">
    <name type="scientific">Bird deltacoronavirus AnasCN24</name>
    <dbReference type="NCBI Taxonomy" id="3237947"/>
    <lineage>
        <taxon>Viruses</taxon>
        <taxon>Riboviria</taxon>
        <taxon>Orthornavirae</taxon>
        <taxon>Pisuviricota</taxon>
        <taxon>Pisoniviricetes</taxon>
        <taxon>Nidovirales</taxon>
        <taxon>Cornidovirineae</taxon>
        <taxon>Coronaviridae</taxon>
        <taxon>Orthocoronavirinae</taxon>
        <taxon>Deltacoronavirus</taxon>
    </lineage>
</organism>
<dbReference type="GO" id="GO:0019031">
    <property type="term" value="C:viral envelope"/>
    <property type="evidence" value="ECO:0007669"/>
    <property type="project" value="UniProtKB-KW"/>
</dbReference>
<keyword evidence="8 14" id="KW-1133">Transmembrane helix</keyword>
<evidence type="ECO:0000256" key="10">
    <source>
        <dbReference type="ARBA" id="ARBA00023054"/>
    </source>
</evidence>
<dbReference type="InterPro" id="IPR002551">
    <property type="entry name" value="Spike_S1_CoV"/>
</dbReference>
<protein>
    <submittedName>
        <fullName evidence="17">Spike glycoprotein</fullName>
    </submittedName>
</protein>
<accession>A0AB39AG71</accession>
<feature type="domain" description="Coronavirus spike (S) glycoprotein S2 subunit heptad repeat 1 (HR1) region profile" evidence="15">
    <location>
        <begin position="805"/>
        <end position="924"/>
    </location>
</feature>
<dbReference type="Gene3D" id="2.60.40.3130">
    <property type="match status" value="1"/>
</dbReference>
<evidence type="ECO:0000256" key="7">
    <source>
        <dbReference type="ARBA" id="ARBA00022879"/>
    </source>
</evidence>
<keyword evidence="10" id="KW-0175">Coiled coil</keyword>
<keyword evidence="3" id="KW-0732">Signal</keyword>
<evidence type="ECO:0000259" key="16">
    <source>
        <dbReference type="PROSITE" id="PS51924"/>
    </source>
</evidence>
<name>A0AB39AG71_9NIDO</name>
<dbReference type="GO" id="GO:0046813">
    <property type="term" value="P:receptor-mediated virion attachment to host cell"/>
    <property type="evidence" value="ECO:0007669"/>
    <property type="project" value="InterPro"/>
</dbReference>
<keyword evidence="2 14" id="KW-0812">Transmembrane</keyword>
<dbReference type="InterPro" id="IPR043473">
    <property type="entry name" value="S2_sf_CoV"/>
</dbReference>
<dbReference type="GO" id="GO:0039654">
    <property type="term" value="P:fusion of virus membrane with host endosome membrane"/>
    <property type="evidence" value="ECO:0007669"/>
    <property type="project" value="InterPro"/>
</dbReference>
<dbReference type="GO" id="GO:0075509">
    <property type="term" value="P:endocytosis involved in viral entry into host cell"/>
    <property type="evidence" value="ECO:0007669"/>
    <property type="project" value="InterPro"/>
</dbReference>
<evidence type="ECO:0000256" key="9">
    <source>
        <dbReference type="ARBA" id="ARBA00023026"/>
    </source>
</evidence>
<evidence type="ECO:0000256" key="8">
    <source>
        <dbReference type="ARBA" id="ARBA00022989"/>
    </source>
</evidence>
<feature type="transmembrane region" description="Helical" evidence="14">
    <location>
        <begin position="1154"/>
        <end position="1176"/>
    </location>
</feature>
<keyword evidence="4" id="KW-1161">Viral attachment to host cell</keyword>
<evidence type="ECO:0000256" key="6">
    <source>
        <dbReference type="ARBA" id="ARBA00022870"/>
    </source>
</evidence>
<dbReference type="InterPro" id="IPR044874">
    <property type="entry name" value="Spike_S2_CoV_HR2"/>
</dbReference>
<keyword evidence="6" id="KW-1043">Host membrane</keyword>
<evidence type="ECO:0000256" key="14">
    <source>
        <dbReference type="SAM" id="Phobius"/>
    </source>
</evidence>
<keyword evidence="5" id="KW-0946">Virion</keyword>
<feature type="domain" description="Coronavirus spike (S) glycoprotein S2 subunit heptad repeat 2 (HR2) region profile" evidence="16">
    <location>
        <begin position="1069"/>
        <end position="1165"/>
    </location>
</feature>
<dbReference type="PROSITE" id="PS51924">
    <property type="entry name" value="COV_S2_HR2"/>
    <property type="match status" value="1"/>
</dbReference>
<dbReference type="Pfam" id="PF19214">
    <property type="entry name" value="CoV_S2_C"/>
    <property type="match status" value="1"/>
</dbReference>
<dbReference type="GO" id="GO:0055036">
    <property type="term" value="C:virion membrane"/>
    <property type="evidence" value="ECO:0007669"/>
    <property type="project" value="UniProtKB-SubCell"/>
</dbReference>
<evidence type="ECO:0000256" key="5">
    <source>
        <dbReference type="ARBA" id="ARBA00022844"/>
    </source>
</evidence>
<dbReference type="InterPro" id="IPR002552">
    <property type="entry name" value="Spike_S2_CoV"/>
</dbReference>